<accession>A0ABM1EQF3</accession>
<reference evidence="8" key="1">
    <citation type="submission" date="2025-08" db="UniProtKB">
        <authorList>
            <consortium name="RefSeq"/>
        </authorList>
    </citation>
    <scope>IDENTIFICATION</scope>
</reference>
<dbReference type="Proteomes" id="UP000695022">
    <property type="component" value="Unplaced"/>
</dbReference>
<comment type="subcellular location">
    <subcellularLocation>
        <location evidence="1">Nucleus</location>
    </subcellularLocation>
</comment>
<feature type="compositionally biased region" description="Basic and acidic residues" evidence="3">
    <location>
        <begin position="458"/>
        <end position="471"/>
    </location>
</feature>
<evidence type="ECO:0000256" key="3">
    <source>
        <dbReference type="SAM" id="MobiDB-lite"/>
    </source>
</evidence>
<feature type="compositionally biased region" description="Low complexity" evidence="3">
    <location>
        <begin position="569"/>
        <end position="584"/>
    </location>
</feature>
<feature type="region of interest" description="Disordered" evidence="3">
    <location>
        <begin position="569"/>
        <end position="661"/>
    </location>
</feature>
<feature type="region of interest" description="Disordered" evidence="3">
    <location>
        <begin position="75"/>
        <end position="151"/>
    </location>
</feature>
<keyword evidence="7" id="KW-1185">Reference proteome</keyword>
<evidence type="ECO:0000256" key="4">
    <source>
        <dbReference type="SAM" id="Phobius"/>
    </source>
</evidence>
<feature type="compositionally biased region" description="Basic residues" evidence="3">
    <location>
        <begin position="498"/>
        <end position="512"/>
    </location>
</feature>
<feature type="compositionally biased region" description="Pro residues" evidence="3">
    <location>
        <begin position="638"/>
        <end position="647"/>
    </location>
</feature>
<evidence type="ECO:0000313" key="8">
    <source>
        <dbReference type="RefSeq" id="XP_014674424.1"/>
    </source>
</evidence>
<proteinExistence type="predicted"/>
<feature type="compositionally biased region" description="Basic residues" evidence="3">
    <location>
        <begin position="612"/>
        <end position="625"/>
    </location>
</feature>
<evidence type="ECO:0000259" key="6">
    <source>
        <dbReference type="PROSITE" id="PS50106"/>
    </source>
</evidence>
<feature type="compositionally biased region" description="Basic and acidic residues" evidence="3">
    <location>
        <begin position="77"/>
        <end position="145"/>
    </location>
</feature>
<dbReference type="SMART" id="SM00228">
    <property type="entry name" value="PDZ"/>
    <property type="match status" value="1"/>
</dbReference>
<dbReference type="PROSITE" id="PS50106">
    <property type="entry name" value="PDZ"/>
    <property type="match status" value="1"/>
</dbReference>
<feature type="compositionally biased region" description="Basic and acidic residues" evidence="3">
    <location>
        <begin position="394"/>
        <end position="449"/>
    </location>
</feature>
<dbReference type="PANTHER" id="PTHR23348:SF16">
    <property type="entry name" value="LEUCINE RICH REPEAT FAMILY PROTEIN"/>
    <property type="match status" value="1"/>
</dbReference>
<dbReference type="PANTHER" id="PTHR23348">
    <property type="entry name" value="PERIAXIN/AHNAK"/>
    <property type="match status" value="1"/>
</dbReference>
<name>A0ABM1EQF3_PRICU</name>
<keyword evidence="4" id="KW-1133">Transmembrane helix</keyword>
<feature type="compositionally biased region" description="Basic and acidic residues" evidence="3">
    <location>
        <begin position="513"/>
        <end position="545"/>
    </location>
</feature>
<evidence type="ECO:0000256" key="5">
    <source>
        <dbReference type="SAM" id="SignalP"/>
    </source>
</evidence>
<dbReference type="SUPFAM" id="SSF50156">
    <property type="entry name" value="PDZ domain-like"/>
    <property type="match status" value="1"/>
</dbReference>
<keyword evidence="5" id="KW-0732">Signal</keyword>
<dbReference type="InterPro" id="IPR036034">
    <property type="entry name" value="PDZ_sf"/>
</dbReference>
<feature type="region of interest" description="Disordered" evidence="3">
    <location>
        <begin position="372"/>
        <end position="545"/>
    </location>
</feature>
<protein>
    <submittedName>
        <fullName evidence="8">Muscle M-line assembly protein unc-89-like</fullName>
    </submittedName>
</protein>
<keyword evidence="4" id="KW-0812">Transmembrane</keyword>
<dbReference type="CDD" id="cd00136">
    <property type="entry name" value="PDZ_canonical"/>
    <property type="match status" value="1"/>
</dbReference>
<dbReference type="InterPro" id="IPR001478">
    <property type="entry name" value="PDZ"/>
</dbReference>
<feature type="compositionally biased region" description="Low complexity" evidence="3">
    <location>
        <begin position="472"/>
        <end position="489"/>
    </location>
</feature>
<evidence type="ECO:0000256" key="2">
    <source>
        <dbReference type="ARBA" id="ARBA00023242"/>
    </source>
</evidence>
<dbReference type="GeneID" id="106814598"/>
<feature type="signal peptide" evidence="5">
    <location>
        <begin position="1"/>
        <end position="31"/>
    </location>
</feature>
<dbReference type="InterPro" id="IPR052082">
    <property type="entry name" value="Myelin_sheath_structural"/>
</dbReference>
<feature type="chain" id="PRO_5047198387" evidence="5">
    <location>
        <begin position="32"/>
        <end position="748"/>
    </location>
</feature>
<keyword evidence="4" id="KW-0472">Membrane</keyword>
<evidence type="ECO:0000256" key="1">
    <source>
        <dbReference type="ARBA" id="ARBA00004123"/>
    </source>
</evidence>
<feature type="domain" description="PDZ" evidence="6">
    <location>
        <begin position="172"/>
        <end position="239"/>
    </location>
</feature>
<gene>
    <name evidence="8" type="primary">LOC106814598</name>
</gene>
<keyword evidence="2" id="KW-0539">Nucleus</keyword>
<evidence type="ECO:0000313" key="7">
    <source>
        <dbReference type="Proteomes" id="UP000695022"/>
    </source>
</evidence>
<dbReference type="Gene3D" id="2.30.42.10">
    <property type="match status" value="1"/>
</dbReference>
<feature type="transmembrane region" description="Helical" evidence="4">
    <location>
        <begin position="41"/>
        <end position="65"/>
    </location>
</feature>
<organism evidence="7 8">
    <name type="scientific">Priapulus caudatus</name>
    <name type="common">Priapulid worm</name>
    <dbReference type="NCBI Taxonomy" id="37621"/>
    <lineage>
        <taxon>Eukaryota</taxon>
        <taxon>Metazoa</taxon>
        <taxon>Ecdysozoa</taxon>
        <taxon>Scalidophora</taxon>
        <taxon>Priapulida</taxon>
        <taxon>Priapulimorpha</taxon>
        <taxon>Priapulimorphida</taxon>
        <taxon>Priapulidae</taxon>
        <taxon>Priapulus</taxon>
    </lineage>
</organism>
<sequence>MPIMCFSQSMAAAALRVLLVLMLLLLHEVAAAQTYGPGAIAGVFFGTFLGTLALCAAAFAIWFYATNGRCPFTKGPGKREKSADVEEGKNDVVGKHGHDNPNFHDDVDIVRTAHGDGKQLPAKSEKSKKDKDGKVKEKGKGERKGLGPFKIGTGRKQQAVDDISLNYLPPEVVHVPLKSHDIVGLGINIQGNMTDGIFISNVLSRGPASESGKVQKGDRILSVRVSFRNVTYEDALTILSYGSPYDVELELEKARAGPKPSPPTRAGSTRGGDDSGLCSHPMYRSRSTNDLDEVDRGEAVARRLRSSGIMTRRPAATTTATGTTSVAEQYVQSSASTRSLNERFLVQAAAEGENGKAGKISVRDIAIAKPKRAPPRVMAAGGAPEVAHDPTTATRKEEEMVVRDDYGVDGAVRREDEKEEKTSKKEEKEKEKTSKGKEKKDKKKDKEAKIIIAGGGGESEKKDEKEDEKKSTSSSSSSNSSSSSSSSSDIDGKEKSEKKKVKKLTKLKKDKVKGKDKDKKKEKKEKSKDKKVKSNEVENDATRYKEVEIAINERGIDIGEQKTERLISTESEISTITTTTTTTRTEVDHQQQATPDLLKEVRTDVATEPTTKTRKMAPPKPSPRRKSQELKPGDVGHQPPPLPASPPPDKHPVSISRSLSQVSPVATSVHYMQTTADGRVHEVAPSGGANTITISTGKPVVHEDVTFTVTTNKPTSTPVTSATVTSSSQVKRSSIDVQQVYTETAHLY</sequence>
<feature type="region of interest" description="Disordered" evidence="3">
    <location>
        <begin position="253"/>
        <end position="293"/>
    </location>
</feature>
<dbReference type="RefSeq" id="XP_014674424.1">
    <property type="nucleotide sequence ID" value="XM_014818938.1"/>
</dbReference>
<dbReference type="Pfam" id="PF00595">
    <property type="entry name" value="PDZ"/>
    <property type="match status" value="1"/>
</dbReference>